<dbReference type="CDD" id="cd00833">
    <property type="entry name" value="PKS"/>
    <property type="match status" value="1"/>
</dbReference>
<dbReference type="Gene3D" id="1.10.1200.10">
    <property type="entry name" value="ACP-like"/>
    <property type="match status" value="2"/>
</dbReference>
<dbReference type="InterPro" id="IPR036736">
    <property type="entry name" value="ACP-like_sf"/>
</dbReference>
<dbReference type="Pfam" id="PF00501">
    <property type="entry name" value="AMP-binding"/>
    <property type="match status" value="1"/>
</dbReference>
<dbReference type="GO" id="GO:0004312">
    <property type="term" value="F:fatty acid synthase activity"/>
    <property type="evidence" value="ECO:0007669"/>
    <property type="project" value="TreeGrafter"/>
</dbReference>
<dbReference type="InterPro" id="IPR036291">
    <property type="entry name" value="NAD(P)-bd_dom_sf"/>
</dbReference>
<dbReference type="InterPro" id="IPR001227">
    <property type="entry name" value="Ac_transferase_dom_sf"/>
</dbReference>
<keyword evidence="8" id="KW-0443">Lipid metabolism</keyword>
<dbReference type="Pfam" id="PF08659">
    <property type="entry name" value="KR"/>
    <property type="match status" value="1"/>
</dbReference>
<dbReference type="SUPFAM" id="SSF52151">
    <property type="entry name" value="FabD/lysophospholipase-like"/>
    <property type="match status" value="1"/>
</dbReference>
<feature type="domain" description="Carrier" evidence="10">
    <location>
        <begin position="2131"/>
        <end position="2213"/>
    </location>
</feature>
<dbReference type="InterPro" id="IPR040097">
    <property type="entry name" value="FAAL/FAAC"/>
</dbReference>
<dbReference type="SMART" id="SM01294">
    <property type="entry name" value="PKS_PP_betabranch"/>
    <property type="match status" value="1"/>
</dbReference>
<evidence type="ECO:0000256" key="6">
    <source>
        <dbReference type="ARBA" id="ARBA00022679"/>
    </source>
</evidence>
<keyword evidence="9" id="KW-1133">Transmembrane helix</keyword>
<dbReference type="PROSITE" id="PS52004">
    <property type="entry name" value="KS3_2"/>
    <property type="match status" value="1"/>
</dbReference>
<keyword evidence="5" id="KW-0597">Phosphoprotein</keyword>
<dbReference type="Gene3D" id="3.40.50.12780">
    <property type="entry name" value="N-terminal domain of ligase-like"/>
    <property type="match status" value="1"/>
</dbReference>
<dbReference type="GO" id="GO:0031177">
    <property type="term" value="F:phosphopantetheine binding"/>
    <property type="evidence" value="ECO:0007669"/>
    <property type="project" value="InterPro"/>
</dbReference>
<evidence type="ECO:0000256" key="2">
    <source>
        <dbReference type="ARBA" id="ARBA00006432"/>
    </source>
</evidence>
<dbReference type="UniPathway" id="UPA00094"/>
<dbReference type="SUPFAM" id="SSF47336">
    <property type="entry name" value="ACP-like"/>
    <property type="match status" value="2"/>
</dbReference>
<dbReference type="InterPro" id="IPR049490">
    <property type="entry name" value="C883_1060-like_KR_N"/>
</dbReference>
<comment type="similarity">
    <text evidence="3">Belongs to the short-chain dehydrogenases/reductases (SDR) family.</text>
</comment>
<dbReference type="InterPro" id="IPR025110">
    <property type="entry name" value="AMP-bd_C"/>
</dbReference>
<evidence type="ECO:0000256" key="1">
    <source>
        <dbReference type="ARBA" id="ARBA00005194"/>
    </source>
</evidence>
<dbReference type="GO" id="GO:0004315">
    <property type="term" value="F:3-oxoacyl-[acyl-carrier-protein] synthase activity"/>
    <property type="evidence" value="ECO:0007669"/>
    <property type="project" value="InterPro"/>
</dbReference>
<dbReference type="InterPro" id="IPR000873">
    <property type="entry name" value="AMP-dep_synth/lig_dom"/>
</dbReference>
<dbReference type="GO" id="GO:0005886">
    <property type="term" value="C:plasma membrane"/>
    <property type="evidence" value="ECO:0007669"/>
    <property type="project" value="TreeGrafter"/>
</dbReference>
<dbReference type="SUPFAM" id="SSF53901">
    <property type="entry name" value="Thiolase-like"/>
    <property type="match status" value="1"/>
</dbReference>
<dbReference type="EMBL" id="CAAJGR010000007">
    <property type="protein sequence ID" value="VHO05854.1"/>
    <property type="molecule type" value="Genomic_DNA"/>
</dbReference>
<dbReference type="FunFam" id="3.40.50.12780:FF:000013">
    <property type="entry name" value="Long-chain-fatty-acid--AMP ligase FadD32"/>
    <property type="match status" value="1"/>
</dbReference>
<evidence type="ECO:0000256" key="8">
    <source>
        <dbReference type="ARBA" id="ARBA00023098"/>
    </source>
</evidence>
<evidence type="ECO:0000259" key="11">
    <source>
        <dbReference type="PROSITE" id="PS52004"/>
    </source>
</evidence>
<dbReference type="InterPro" id="IPR016035">
    <property type="entry name" value="Acyl_Trfase/lysoPLipase"/>
</dbReference>
<dbReference type="Pfam" id="PF16197">
    <property type="entry name" value="KAsynt_C_assoc"/>
    <property type="match status" value="1"/>
</dbReference>
<evidence type="ECO:0000256" key="9">
    <source>
        <dbReference type="SAM" id="Phobius"/>
    </source>
</evidence>
<comment type="pathway">
    <text evidence="1">Lipid metabolism; fatty acid biosynthesis.</text>
</comment>
<dbReference type="InterPro" id="IPR057326">
    <property type="entry name" value="KR_dom"/>
</dbReference>
<evidence type="ECO:0000259" key="10">
    <source>
        <dbReference type="PROSITE" id="PS50075"/>
    </source>
</evidence>
<protein>
    <submittedName>
        <fullName evidence="12">Malonyl CoA-acyl carrier protein transacylase</fullName>
        <ecNumber evidence="12">2.3.1.39</ecNumber>
    </submittedName>
</protein>
<keyword evidence="6 12" id="KW-0808">Transferase</keyword>
<dbReference type="InterPro" id="IPR014031">
    <property type="entry name" value="Ketoacyl_synth_C"/>
</dbReference>
<dbReference type="Pfam" id="PF00698">
    <property type="entry name" value="Acyl_transf_1"/>
    <property type="match status" value="1"/>
</dbReference>
<dbReference type="SUPFAM" id="SSF56801">
    <property type="entry name" value="Acetyl-CoA synthetase-like"/>
    <property type="match status" value="1"/>
</dbReference>
<comment type="similarity">
    <text evidence="2">Belongs to the ATP-dependent AMP-binding enzyme family.</text>
</comment>
<dbReference type="InterPro" id="IPR016036">
    <property type="entry name" value="Malonyl_transacylase_ACP-bd"/>
</dbReference>
<dbReference type="Pfam" id="PF21394">
    <property type="entry name" value="Beta-ketacyl_N"/>
    <property type="match status" value="1"/>
</dbReference>
<dbReference type="Pfam" id="PF23024">
    <property type="entry name" value="AMP-dom_DIP2-like"/>
    <property type="match status" value="1"/>
</dbReference>
<keyword evidence="7" id="KW-0276">Fatty acid metabolism</keyword>
<sequence length="2231" mass="245724">MRKQVPRRSPRVNFRSSNKLNNCTDRFREVDLMSNNKFDCQPHGTLIGVLQKHVAQQGDNIVYTFLDAQQDTKATLTYRQLHDEAKELAQHLLTRGQKGDRALLLYENGAELIIAFFACLMSGIVAVPAYPPRKNRKMDRLKNVVIDADATLILTSAKIAVISEAQLKEDVVFKHIAVLVTDDLPPAPQAPELSEILPSDLAFLQYSSGSTGAPKGVMISHDNIVQNLLRIAESFEHDQYSKGVSWLPYFHDMGLIGGILQPVFVGFPVYLMSPTWFLQKPVRWLKAISDFGCTTSGGPNFAWKLCVDKITDEELEGIDLSNWRVAFNGSEPINAQTLKEFTERFAPYGFKANAHLPCYGMAEATLMITTVNCKDEPTIFKAEKSKLSQNIATPAKANEESYPLVSSGHTWFDDQLIIVDPEIREQKAEGMVGEIWLRSPCVGQGYWRKEELNEEIFNARIASTGEGPYLRTGDLGFVHGSDVFITGRQKDLIIISGRNYYPQDIEHAVFKSVSAFSEHCAAAFTVPIKDGEGIVVVQEIKRSELKKFNASEAIRACSESVAAEMELPLHDIVLVKPANVAKTSSGKIQRAVNRQMYLDNQFESIASMRELSEKSAIANDKNSQQISPSIPAISFDAEQLIQWMRENIAEALNKSASQIDIDANFFSLGLNSAVSVSFIAELSERINRELSPIVIFDYPSIRKLVDHIFCSSENQQQKIENNVIDRDIAIIGMSCRLPGADEPEEFWNNLLDGLCHVTAFPQSRAYGADVDTAVYSGGFLDDIEHFDNEFFSITGKEAPLIDPQHRLMLELSEETIRHAGYHPSELKGKDIGVFVGIGQNEYMMMGLASEEHQSPYSGTGTALCMAANRVSYFYDFTGPSMAIDTACSAALVGVHEAVKSIRTGECESALVGAVKLILFSQAHTVLRNAQMLSPDGRCFSFDDRANGYVRGEGAGMMLLKPLSNARRDGDNVLAIIKGSASNQDGKSNGISAPNGLAQQRVIRNALKDGNIQPEHVDYVEAHGTGTALGDPIEVRALSNIYGIGREKTNSLLIGSVKANVGHLEHAAGIVGLLKAVQCLRYEQVPSQVNFNTPNRHIPWDNIAVKVPVEQTKLNSTASRPLHVGVSSFGFGGSNAHIVLAQGDKVLKPGRSELVEAKPQILVLSARQAAAIKPMLTNYVAHLKKWQHLPLEQLCWRLNQGQSNDTYRVAIVADSVSNMLDKLQHHKVENKEQDEISLAFMFTGQGSQYRDMAIELLDYQPVFKEAMERCDQLFSRYLPHSLMEVIYTESIDGELLNQTAYTQPAIFSIEYALYQLWSFWGVAPALVIGHSIGEFAAAVVAGVMNLDDAVKLVAERGRLIQSLPAGGSMLAVKALRAEVADLLTEEVSSVNFAAINGPEALVLSGLTEQLQIVKVQLDQKGIASTLLNVSHAFHSKLMQPILAEFRSLLASVTLQKPKIPFVSCVTGELETAQFTRADYWVNHIEQPVLFEAGLKTALRQGVGTLLEVGPSAVLTKIARSQIKNSEAQCHGSINKGGSASEQILHALAWVYQQGTHVRWDKVNPCPDAPRLSLPNYPYQRKRFWLTLDPNLSGEGGSTGKVETATAVTAADHLYRVDWRDQQSMITLGRSMKPSHWLMVIDNNNPENVELASQLKTAIEKGGMACATIEIADAYRICSASHYQVNSLEAADFRKAFTALVLNWGQPQALIDCSSVGANIDEDTCTDTMYEKLVPGCYSSLSLIQGLMQTHLEGDLESLPRYYMVTQQSQLFAPHQSATGIVHSTSWGLSKVAAQEYPELRCKNIDLQANEAKSLHAQQIMNEVCSDDLETQVAYLDGKRKVARLTRVVKSDLASRKPRFNANRQYLITGGLGALALKTARWMLERGAKHITLMARRQPSSDEQNIINKMNLTGASVQVAIGDVSIEADVRSIIDKTQQSANPLAGIIHAAGVLNDKSLQNQTTESFARVMSPKVKGAWNLHRACHGIELEFFVMLSSAASLFGSPGQANYAAANAFLDGLASYRHSQGLPALALQLGMVDEIGMAAQAEREKPRNNQEIRRITSANYLEALELILSSQYPQIGLVPIEWEKWQLYATQWMFLADFSDGDAQSAVQASASAMQTPELVADIKADNTGKAQKLMVKYLQQLIGTVSETTPNMVETTVPLTSLGLDSLLVVELQKKLKTDFGLLLPIAVMFKSDSLEQLSGELIRQLNDISESKSEEESFEEGML</sequence>
<dbReference type="Pfam" id="PF02801">
    <property type="entry name" value="Ketoacyl-synt_C"/>
    <property type="match status" value="1"/>
</dbReference>
<dbReference type="SUPFAM" id="SSF55048">
    <property type="entry name" value="Probable ACP-binding domain of malonyl-CoA ACP transacylase"/>
    <property type="match status" value="1"/>
</dbReference>
<dbReference type="InterPro" id="IPR042099">
    <property type="entry name" value="ANL_N_sf"/>
</dbReference>
<dbReference type="Pfam" id="PF00550">
    <property type="entry name" value="PP-binding"/>
    <property type="match status" value="2"/>
</dbReference>
<keyword evidence="9" id="KW-0812">Transmembrane</keyword>
<dbReference type="Gene3D" id="3.40.47.10">
    <property type="match status" value="1"/>
</dbReference>
<dbReference type="PANTHER" id="PTHR43775:SF37">
    <property type="entry name" value="SI:DKEY-61P9.11"/>
    <property type="match status" value="1"/>
</dbReference>
<dbReference type="SMART" id="SM00823">
    <property type="entry name" value="PKS_PP"/>
    <property type="match status" value="2"/>
</dbReference>
<dbReference type="PROSITE" id="PS00606">
    <property type="entry name" value="KS3_1"/>
    <property type="match status" value="1"/>
</dbReference>
<dbReference type="Gene3D" id="3.30.70.3290">
    <property type="match status" value="1"/>
</dbReference>
<dbReference type="Gene3D" id="3.40.366.10">
    <property type="entry name" value="Malonyl-Coenzyme A Acyl Carrier Protein, domain 2"/>
    <property type="match status" value="1"/>
</dbReference>
<dbReference type="PROSITE" id="PS50075">
    <property type="entry name" value="CARRIER"/>
    <property type="match status" value="2"/>
</dbReference>
<evidence type="ECO:0000256" key="3">
    <source>
        <dbReference type="ARBA" id="ARBA00006484"/>
    </source>
</evidence>
<evidence type="ECO:0000256" key="5">
    <source>
        <dbReference type="ARBA" id="ARBA00022553"/>
    </source>
</evidence>
<dbReference type="InterPro" id="IPR009081">
    <property type="entry name" value="PP-bd_ACP"/>
</dbReference>
<dbReference type="InterPro" id="IPR045851">
    <property type="entry name" value="AMP-bd_C_sf"/>
</dbReference>
<name>A0A486XTE5_9GAMM</name>
<dbReference type="InterPro" id="IPR020806">
    <property type="entry name" value="PKS_PP-bd"/>
</dbReference>
<dbReference type="InterPro" id="IPR014030">
    <property type="entry name" value="Ketoacyl_synth_N"/>
</dbReference>
<dbReference type="PANTHER" id="PTHR43775">
    <property type="entry name" value="FATTY ACID SYNTHASE"/>
    <property type="match status" value="1"/>
</dbReference>
<dbReference type="SMART" id="SM00827">
    <property type="entry name" value="PKS_AT"/>
    <property type="match status" value="1"/>
</dbReference>
<dbReference type="InterPro" id="IPR013968">
    <property type="entry name" value="PKS_KR"/>
</dbReference>
<keyword evidence="12" id="KW-0012">Acyltransferase</keyword>
<evidence type="ECO:0000256" key="7">
    <source>
        <dbReference type="ARBA" id="ARBA00022832"/>
    </source>
</evidence>
<accession>A0A486XTE5</accession>
<evidence type="ECO:0000256" key="4">
    <source>
        <dbReference type="ARBA" id="ARBA00022450"/>
    </source>
</evidence>
<dbReference type="CDD" id="cd05931">
    <property type="entry name" value="FAAL"/>
    <property type="match status" value="1"/>
</dbReference>
<dbReference type="InterPro" id="IPR018201">
    <property type="entry name" value="Ketoacyl_synth_AS"/>
</dbReference>
<dbReference type="GO" id="GO:0071770">
    <property type="term" value="P:DIM/DIP cell wall layer assembly"/>
    <property type="evidence" value="ECO:0007669"/>
    <property type="project" value="TreeGrafter"/>
</dbReference>
<dbReference type="PROSITE" id="PS00455">
    <property type="entry name" value="AMP_BINDING"/>
    <property type="match status" value="1"/>
</dbReference>
<organism evidence="12">
    <name type="scientific">Rheinheimera sp. BAL341</name>
    <dbReference type="NCBI Taxonomy" id="1708203"/>
    <lineage>
        <taxon>Bacteria</taxon>
        <taxon>Pseudomonadati</taxon>
        <taxon>Pseudomonadota</taxon>
        <taxon>Gammaproteobacteria</taxon>
        <taxon>Chromatiales</taxon>
        <taxon>Chromatiaceae</taxon>
        <taxon>Rheinheimera</taxon>
    </lineage>
</organism>
<dbReference type="InterPro" id="IPR050091">
    <property type="entry name" value="PKS_NRPS_Biosynth_Enz"/>
</dbReference>
<dbReference type="SMART" id="SM00825">
    <property type="entry name" value="PKS_KS"/>
    <property type="match status" value="1"/>
</dbReference>
<dbReference type="GO" id="GO:0006633">
    <property type="term" value="P:fatty acid biosynthetic process"/>
    <property type="evidence" value="ECO:0007669"/>
    <property type="project" value="UniProtKB-UniPathway"/>
</dbReference>
<dbReference type="Pfam" id="PF00109">
    <property type="entry name" value="ketoacyl-synt"/>
    <property type="match status" value="1"/>
</dbReference>
<dbReference type="InterPro" id="IPR014043">
    <property type="entry name" value="Acyl_transferase_dom"/>
</dbReference>
<dbReference type="InterPro" id="IPR020841">
    <property type="entry name" value="PKS_Beta-ketoAc_synthase_dom"/>
</dbReference>
<keyword evidence="9" id="KW-0472">Membrane</keyword>
<proteinExistence type="inferred from homology"/>
<gene>
    <name evidence="12" type="ORF">BAL341_2940</name>
</gene>
<dbReference type="InterPro" id="IPR016039">
    <property type="entry name" value="Thiolase-like"/>
</dbReference>
<dbReference type="Gene3D" id="3.40.50.720">
    <property type="entry name" value="NAD(P)-binding Rossmann-like Domain"/>
    <property type="match status" value="1"/>
</dbReference>
<dbReference type="CDD" id="cd08955">
    <property type="entry name" value="KR_2_FAS_SDR_x"/>
    <property type="match status" value="1"/>
</dbReference>
<reference evidence="12" key="1">
    <citation type="submission" date="2019-04" db="EMBL/GenBank/DDBJ databases">
        <authorList>
            <person name="Brambilla D."/>
        </authorList>
    </citation>
    <scope>NUCLEOTIDE SEQUENCE</scope>
    <source>
        <strain evidence="12">BAL1</strain>
    </source>
</reference>
<dbReference type="InterPro" id="IPR032821">
    <property type="entry name" value="PKS_assoc"/>
</dbReference>
<dbReference type="InterPro" id="IPR020845">
    <property type="entry name" value="AMP-binding_CS"/>
</dbReference>
<keyword evidence="4" id="KW-0596">Phosphopantetheine</keyword>
<dbReference type="GO" id="GO:0005737">
    <property type="term" value="C:cytoplasm"/>
    <property type="evidence" value="ECO:0007669"/>
    <property type="project" value="TreeGrafter"/>
</dbReference>
<dbReference type="EC" id="2.3.1.39" evidence="12"/>
<evidence type="ECO:0000313" key="12">
    <source>
        <dbReference type="EMBL" id="VHO05854.1"/>
    </source>
</evidence>
<dbReference type="SUPFAM" id="SSF51735">
    <property type="entry name" value="NAD(P)-binding Rossmann-fold domains"/>
    <property type="match status" value="2"/>
</dbReference>
<feature type="transmembrane region" description="Helical" evidence="9">
    <location>
        <begin position="110"/>
        <end position="130"/>
    </location>
</feature>
<dbReference type="GO" id="GO:0004314">
    <property type="term" value="F:[acyl-carrier-protein] S-malonyltransferase activity"/>
    <property type="evidence" value="ECO:0007669"/>
    <property type="project" value="UniProtKB-EC"/>
</dbReference>
<feature type="domain" description="Carrier" evidence="10">
    <location>
        <begin position="635"/>
        <end position="712"/>
    </location>
</feature>
<dbReference type="SMART" id="SM00822">
    <property type="entry name" value="PKS_KR"/>
    <property type="match status" value="1"/>
</dbReference>
<feature type="domain" description="Ketosynthase family 3 (KS3)" evidence="11">
    <location>
        <begin position="725"/>
        <end position="1141"/>
    </location>
</feature>
<dbReference type="Gene3D" id="3.30.300.30">
    <property type="match status" value="1"/>
</dbReference>